<feature type="non-terminal residue" evidence="1">
    <location>
        <position position="82"/>
    </location>
</feature>
<accession>A0A9N9JF40</accession>
<dbReference type="Proteomes" id="UP000789759">
    <property type="component" value="Unassembled WGS sequence"/>
</dbReference>
<sequence length="82" mass="9368">MLEKVDECQQLTNHQKLISISDLISSASFQNLKSLGYTKLSIQYGKSCEAYNETMKIQIVGYDYKSSLNQRYLESDLIISHA</sequence>
<dbReference type="AlphaFoldDB" id="A0A9N9JF40"/>
<dbReference type="Gene3D" id="3.40.50.2000">
    <property type="entry name" value="Glycogen Phosphorylase B"/>
    <property type="match status" value="1"/>
</dbReference>
<organism evidence="1 2">
    <name type="scientific">Cetraspora pellucida</name>
    <dbReference type="NCBI Taxonomy" id="1433469"/>
    <lineage>
        <taxon>Eukaryota</taxon>
        <taxon>Fungi</taxon>
        <taxon>Fungi incertae sedis</taxon>
        <taxon>Mucoromycota</taxon>
        <taxon>Glomeromycotina</taxon>
        <taxon>Glomeromycetes</taxon>
        <taxon>Diversisporales</taxon>
        <taxon>Gigasporaceae</taxon>
        <taxon>Cetraspora</taxon>
    </lineage>
</organism>
<gene>
    <name evidence="1" type="ORF">CPELLU_LOCUS16199</name>
</gene>
<name>A0A9N9JF40_9GLOM</name>
<keyword evidence="2" id="KW-1185">Reference proteome</keyword>
<dbReference type="EMBL" id="CAJVQA010023215">
    <property type="protein sequence ID" value="CAG8777473.1"/>
    <property type="molecule type" value="Genomic_DNA"/>
</dbReference>
<proteinExistence type="predicted"/>
<dbReference type="OrthoDB" id="20273at2759"/>
<evidence type="ECO:0000313" key="2">
    <source>
        <dbReference type="Proteomes" id="UP000789759"/>
    </source>
</evidence>
<comment type="caution">
    <text evidence="1">The sequence shown here is derived from an EMBL/GenBank/DDBJ whole genome shotgun (WGS) entry which is preliminary data.</text>
</comment>
<evidence type="ECO:0000313" key="1">
    <source>
        <dbReference type="EMBL" id="CAG8777473.1"/>
    </source>
</evidence>
<reference evidence="1" key="1">
    <citation type="submission" date="2021-06" db="EMBL/GenBank/DDBJ databases">
        <authorList>
            <person name="Kallberg Y."/>
            <person name="Tangrot J."/>
            <person name="Rosling A."/>
        </authorList>
    </citation>
    <scope>NUCLEOTIDE SEQUENCE</scope>
    <source>
        <strain evidence="1">FL966</strain>
    </source>
</reference>
<protein>
    <submittedName>
        <fullName evidence="1">7716_t:CDS:1</fullName>
    </submittedName>
</protein>